<sequence>MYSATALPNSPRRRSSSACCVELALGVQQFQSAVDAGAVALGRQIRAALGAGHRPALGGDLPAEGFASSQAVGHFAEGGLDRAFVFDDGAGLAQLGQAQLDA</sequence>
<dbReference type="AlphaFoldDB" id="A0A1D9LGN4"/>
<evidence type="ECO:0000313" key="2">
    <source>
        <dbReference type="Proteomes" id="UP000178776"/>
    </source>
</evidence>
<protein>
    <submittedName>
        <fullName evidence="1">Uncharacterized protein</fullName>
    </submittedName>
</protein>
<organism evidence="1 2">
    <name type="scientific">Chromobacterium vaccinii</name>
    <dbReference type="NCBI Taxonomy" id="1108595"/>
    <lineage>
        <taxon>Bacteria</taxon>
        <taxon>Pseudomonadati</taxon>
        <taxon>Pseudomonadota</taxon>
        <taxon>Betaproteobacteria</taxon>
        <taxon>Neisseriales</taxon>
        <taxon>Chromobacteriaceae</taxon>
        <taxon>Chromobacterium</taxon>
    </lineage>
</organism>
<name>A0A1D9LGN4_9NEIS</name>
<reference evidence="1 2" key="1">
    <citation type="submission" date="2016-10" db="EMBL/GenBank/DDBJ databases">
        <title>Chromobacterium muskegensis sp. nov., an insecticidal bacterium isolated from Sphagnum bogs.</title>
        <authorList>
            <person name="Sparks M.E."/>
            <person name="Blackburn M.B."/>
            <person name="Gundersen-Rindal D.E."/>
            <person name="Mitchell A."/>
            <person name="Farrar R."/>
            <person name="Kuhar D."/>
        </authorList>
    </citation>
    <scope>NUCLEOTIDE SEQUENCE [LARGE SCALE GENOMIC DNA]</scope>
    <source>
        <strain evidence="1 2">21-1</strain>
    </source>
</reference>
<gene>
    <name evidence="1" type="ORF">BKX93_10790</name>
</gene>
<dbReference type="EMBL" id="CP017707">
    <property type="protein sequence ID" value="AOZ50431.1"/>
    <property type="molecule type" value="Genomic_DNA"/>
</dbReference>
<dbReference type="Proteomes" id="UP000178776">
    <property type="component" value="Chromosome"/>
</dbReference>
<evidence type="ECO:0000313" key="1">
    <source>
        <dbReference type="EMBL" id="AOZ50431.1"/>
    </source>
</evidence>
<proteinExistence type="predicted"/>
<dbReference type="KEGG" id="cvc:BKX93_10790"/>
<accession>A0A1D9LGN4</accession>